<dbReference type="GO" id="GO:1990904">
    <property type="term" value="C:ribonucleoprotein complex"/>
    <property type="evidence" value="ECO:0007669"/>
    <property type="project" value="UniProtKB-KW"/>
</dbReference>
<proteinExistence type="predicted"/>
<evidence type="ECO:0000313" key="4">
    <source>
        <dbReference type="Proteomes" id="UP000504631"/>
    </source>
</evidence>
<dbReference type="CTD" id="51642"/>
<gene>
    <name evidence="5" type="primary">LOC117232706</name>
</gene>
<keyword evidence="2" id="KW-0687">Ribonucleoprotein</keyword>
<sequence>MILNVLKQVTAYCRRPLFNETVRLYSIYEPPYLKQKEYEIPICPVLNIQIRGYNYPVLESYQSFVHKVASVFNFTIDQSFPLPHREYKVKRYKKGGTVVDAEYDLKIYERDIQISNVSSIKYPILIRILEATLPEGVTLHVDKYDPSLERKRFIPNRELIDTKKELDELIENRGK</sequence>
<evidence type="ECO:0000259" key="3">
    <source>
        <dbReference type="SMART" id="SM01403"/>
    </source>
</evidence>
<dbReference type="SMART" id="SM01403">
    <property type="entry name" value="Ribosomal_S10"/>
    <property type="match status" value="1"/>
</dbReference>
<dbReference type="SUPFAM" id="SSF54999">
    <property type="entry name" value="Ribosomal protein S10"/>
    <property type="match status" value="1"/>
</dbReference>
<keyword evidence="4" id="KW-1185">Reference proteome</keyword>
<dbReference type="InterPro" id="IPR027487">
    <property type="entry name" value="Ribosomal_mL48"/>
</dbReference>
<evidence type="ECO:0000313" key="5">
    <source>
        <dbReference type="RefSeq" id="XP_033348161.1"/>
    </source>
</evidence>
<dbReference type="InterPro" id="IPR027486">
    <property type="entry name" value="Ribosomal_uS10_dom"/>
</dbReference>
<dbReference type="Gene3D" id="3.30.70.600">
    <property type="entry name" value="Ribosomal protein S10 domain"/>
    <property type="match status" value="1"/>
</dbReference>
<dbReference type="GO" id="GO:0005761">
    <property type="term" value="C:mitochondrial ribosome"/>
    <property type="evidence" value="ECO:0007669"/>
    <property type="project" value="InterPro"/>
</dbReference>
<dbReference type="PANTHER" id="PTHR13473:SF0">
    <property type="entry name" value="LARGE RIBOSOMAL SUBUNIT PROTEIN ML48"/>
    <property type="match status" value="1"/>
</dbReference>
<evidence type="ECO:0000256" key="2">
    <source>
        <dbReference type="ARBA" id="ARBA00023274"/>
    </source>
</evidence>
<evidence type="ECO:0000256" key="1">
    <source>
        <dbReference type="ARBA" id="ARBA00022980"/>
    </source>
</evidence>
<dbReference type="PANTHER" id="PTHR13473">
    <property type="entry name" value="MITOCHONDRIAL RIBOSOMAL PROTEIN L48"/>
    <property type="match status" value="1"/>
</dbReference>
<dbReference type="InterPro" id="IPR036838">
    <property type="entry name" value="Ribosomal_uS10_dom_sf"/>
</dbReference>
<organism evidence="4 5">
    <name type="scientific">Bombus vosnesenskii</name>
    <dbReference type="NCBI Taxonomy" id="207650"/>
    <lineage>
        <taxon>Eukaryota</taxon>
        <taxon>Metazoa</taxon>
        <taxon>Ecdysozoa</taxon>
        <taxon>Arthropoda</taxon>
        <taxon>Hexapoda</taxon>
        <taxon>Insecta</taxon>
        <taxon>Pterygota</taxon>
        <taxon>Neoptera</taxon>
        <taxon>Endopterygota</taxon>
        <taxon>Hymenoptera</taxon>
        <taxon>Apocrita</taxon>
        <taxon>Aculeata</taxon>
        <taxon>Apoidea</taxon>
        <taxon>Anthophila</taxon>
        <taxon>Apidae</taxon>
        <taxon>Bombus</taxon>
        <taxon>Pyrobombus</taxon>
    </lineage>
</organism>
<keyword evidence="1 5" id="KW-0689">Ribosomal protein</keyword>
<dbReference type="AlphaFoldDB" id="A0A6J3K6S1"/>
<reference evidence="5" key="1">
    <citation type="submission" date="2025-08" db="UniProtKB">
        <authorList>
            <consortium name="RefSeq"/>
        </authorList>
    </citation>
    <scope>IDENTIFICATION</scope>
    <source>
        <tissue evidence="5">Muscle</tissue>
    </source>
</reference>
<protein>
    <submittedName>
        <fullName evidence="5">39S ribosomal protein L48, mitochondrial</fullName>
    </submittedName>
</protein>
<accession>A0A6J3K6S1</accession>
<dbReference type="KEGG" id="bvk:117232706"/>
<dbReference type="Pfam" id="PF00338">
    <property type="entry name" value="Ribosomal_S10"/>
    <property type="match status" value="1"/>
</dbReference>
<name>A0A6J3K6S1_9HYME</name>
<dbReference type="GeneID" id="117232706"/>
<dbReference type="RefSeq" id="XP_033348161.1">
    <property type="nucleotide sequence ID" value="XM_033492270.1"/>
</dbReference>
<feature type="domain" description="Small ribosomal subunit protein uS10" evidence="3">
    <location>
        <begin position="47"/>
        <end position="142"/>
    </location>
</feature>
<dbReference type="Proteomes" id="UP000504631">
    <property type="component" value="Unplaced"/>
</dbReference>